<gene>
    <name evidence="3" type="ORF">MEUPH1_LOCUS7952</name>
</gene>
<accession>A0AAV0W789</accession>
<dbReference type="GO" id="GO:0015074">
    <property type="term" value="P:DNA integration"/>
    <property type="evidence" value="ECO:0007669"/>
    <property type="project" value="InterPro"/>
</dbReference>
<comment type="caution">
    <text evidence="3">The sequence shown here is derived from an EMBL/GenBank/DDBJ whole genome shotgun (WGS) entry which is preliminary data.</text>
</comment>
<dbReference type="PANTHER" id="PTHR37984:SF5">
    <property type="entry name" value="PROTEIN NYNRIN-LIKE"/>
    <property type="match status" value="1"/>
</dbReference>
<evidence type="ECO:0000313" key="4">
    <source>
        <dbReference type="Proteomes" id="UP001160148"/>
    </source>
</evidence>
<name>A0AAV0W789_9HEMI</name>
<organism evidence="3 4">
    <name type="scientific">Macrosiphum euphorbiae</name>
    <name type="common">potato aphid</name>
    <dbReference type="NCBI Taxonomy" id="13131"/>
    <lineage>
        <taxon>Eukaryota</taxon>
        <taxon>Metazoa</taxon>
        <taxon>Ecdysozoa</taxon>
        <taxon>Arthropoda</taxon>
        <taxon>Hexapoda</taxon>
        <taxon>Insecta</taxon>
        <taxon>Pterygota</taxon>
        <taxon>Neoptera</taxon>
        <taxon>Paraneoptera</taxon>
        <taxon>Hemiptera</taxon>
        <taxon>Sternorrhyncha</taxon>
        <taxon>Aphidomorpha</taxon>
        <taxon>Aphidoidea</taxon>
        <taxon>Aphididae</taxon>
        <taxon>Macrosiphini</taxon>
        <taxon>Macrosiphum</taxon>
    </lineage>
</organism>
<dbReference type="Gene3D" id="3.30.420.10">
    <property type="entry name" value="Ribonuclease H-like superfamily/Ribonuclease H"/>
    <property type="match status" value="1"/>
</dbReference>
<keyword evidence="4" id="KW-1185">Reference proteome</keyword>
<feature type="domain" description="Integrase catalytic" evidence="2">
    <location>
        <begin position="172"/>
        <end position="329"/>
    </location>
</feature>
<dbReference type="InterPro" id="IPR050951">
    <property type="entry name" value="Retrovirus_Pol_polyprotein"/>
</dbReference>
<protein>
    <recommendedName>
        <fullName evidence="2">Integrase catalytic domain-containing protein</fullName>
    </recommendedName>
</protein>
<sequence>MENVSHKNHIEMFNLSFYEIRDHIVLGIHSQELAVFAMGRYHTSTAALLADLQEGGRLFELRKAQGATVKPSGDKGWKTFPKAQRKTAAPAPTAEEQNTNVIANRMTSIRDEEAEKKTALVTEDRTVAKITQDFWFTGLKRYVRQHIQMCLDCLTHKRPAGKKPGLLHPIPAGRRPFEVVHVDHLGPFETSSTGNRYILVLVDNMTKYTHLYACRSTDAAGVVRRLIKFCDTRGVPRRIVSDRGTCFTSRSFEDFCRQRGISHTLNSTRHPQANGQVERANRTILSLLSMMTDNQQRWDIHLPEIERHLNSAVNKSSTKSPFEVLHGYNPRYHGGVLYDHSRTRDDWTDPHELQDRACSSIAQSQSPMKVLYDQRHHRGVKYDVGEVVVMMRQPRPDQNSKLQAKYRERPLQVMEVLPGDTYRVAELATDGREVYATTAHVSQLRSWKILREVEEDPPDNVRHEVEVEEDPPDNVRHEVEETRSVVADAGIARPSRSRRRPAHLADYELDEV</sequence>
<dbReference type="AlphaFoldDB" id="A0AAV0W789"/>
<dbReference type="EMBL" id="CARXXK010000001">
    <property type="protein sequence ID" value="CAI6351624.1"/>
    <property type="molecule type" value="Genomic_DNA"/>
</dbReference>
<dbReference type="InterPro" id="IPR001584">
    <property type="entry name" value="Integrase_cat-core"/>
</dbReference>
<dbReference type="FunFam" id="3.30.420.10:FF:000032">
    <property type="entry name" value="Retrovirus-related Pol polyprotein from transposon 297-like Protein"/>
    <property type="match status" value="1"/>
</dbReference>
<proteinExistence type="predicted"/>
<feature type="region of interest" description="Disordered" evidence="1">
    <location>
        <begin position="488"/>
        <end position="512"/>
    </location>
</feature>
<dbReference type="SUPFAM" id="SSF53098">
    <property type="entry name" value="Ribonuclease H-like"/>
    <property type="match status" value="1"/>
</dbReference>
<reference evidence="3 4" key="1">
    <citation type="submission" date="2023-01" db="EMBL/GenBank/DDBJ databases">
        <authorList>
            <person name="Whitehead M."/>
        </authorList>
    </citation>
    <scope>NUCLEOTIDE SEQUENCE [LARGE SCALE GENOMIC DNA]</scope>
</reference>
<feature type="region of interest" description="Disordered" evidence="1">
    <location>
        <begin position="70"/>
        <end position="94"/>
    </location>
</feature>
<evidence type="ECO:0000256" key="1">
    <source>
        <dbReference type="SAM" id="MobiDB-lite"/>
    </source>
</evidence>
<dbReference type="Pfam" id="PF00665">
    <property type="entry name" value="rve"/>
    <property type="match status" value="1"/>
</dbReference>
<evidence type="ECO:0000313" key="3">
    <source>
        <dbReference type="EMBL" id="CAI6351624.1"/>
    </source>
</evidence>
<evidence type="ECO:0000259" key="2">
    <source>
        <dbReference type="PROSITE" id="PS50994"/>
    </source>
</evidence>
<dbReference type="PANTHER" id="PTHR37984">
    <property type="entry name" value="PROTEIN CBG26694"/>
    <property type="match status" value="1"/>
</dbReference>
<dbReference type="GO" id="GO:0003676">
    <property type="term" value="F:nucleic acid binding"/>
    <property type="evidence" value="ECO:0007669"/>
    <property type="project" value="InterPro"/>
</dbReference>
<dbReference type="PROSITE" id="PS50994">
    <property type="entry name" value="INTEGRASE"/>
    <property type="match status" value="1"/>
</dbReference>
<dbReference type="InterPro" id="IPR012337">
    <property type="entry name" value="RNaseH-like_sf"/>
</dbReference>
<dbReference type="Proteomes" id="UP001160148">
    <property type="component" value="Unassembled WGS sequence"/>
</dbReference>
<dbReference type="InterPro" id="IPR036397">
    <property type="entry name" value="RNaseH_sf"/>
</dbReference>